<accession>A6DR57</accession>
<keyword evidence="2" id="KW-1185">Reference proteome</keyword>
<dbReference type="AlphaFoldDB" id="A6DR57"/>
<dbReference type="STRING" id="313628.LNTAR_01317"/>
<protein>
    <submittedName>
        <fullName evidence="1">Uncharacterized protein</fullName>
    </submittedName>
</protein>
<organism evidence="1 2">
    <name type="scientific">Lentisphaera araneosa HTCC2155</name>
    <dbReference type="NCBI Taxonomy" id="313628"/>
    <lineage>
        <taxon>Bacteria</taxon>
        <taxon>Pseudomonadati</taxon>
        <taxon>Lentisphaerota</taxon>
        <taxon>Lentisphaeria</taxon>
        <taxon>Lentisphaerales</taxon>
        <taxon>Lentisphaeraceae</taxon>
        <taxon>Lentisphaera</taxon>
    </lineage>
</organism>
<proteinExistence type="predicted"/>
<gene>
    <name evidence="1" type="ORF">LNTAR_01317</name>
</gene>
<evidence type="ECO:0000313" key="2">
    <source>
        <dbReference type="Proteomes" id="UP000004947"/>
    </source>
</evidence>
<evidence type="ECO:0000313" key="1">
    <source>
        <dbReference type="EMBL" id="EDM25804.1"/>
    </source>
</evidence>
<reference evidence="1 2" key="1">
    <citation type="journal article" date="2010" name="J. Bacteriol.">
        <title>Genome sequence of Lentisphaera araneosa HTCC2155T, the type species of the order Lentisphaerales in the phylum Lentisphaerae.</title>
        <authorList>
            <person name="Thrash J.C."/>
            <person name="Cho J.C."/>
            <person name="Vergin K.L."/>
            <person name="Morris R.M."/>
            <person name="Giovannoni S.J."/>
        </authorList>
    </citation>
    <scope>NUCLEOTIDE SEQUENCE [LARGE SCALE GENOMIC DNA]</scope>
    <source>
        <strain evidence="1 2">HTCC2155</strain>
    </source>
</reference>
<dbReference type="Proteomes" id="UP000004947">
    <property type="component" value="Unassembled WGS sequence"/>
</dbReference>
<sequence>MTENPQKLRNINKLKFIKSLNFVIKITNLLWKIHF</sequence>
<dbReference type="EMBL" id="ABCK01000023">
    <property type="protein sequence ID" value="EDM25804.1"/>
    <property type="molecule type" value="Genomic_DNA"/>
</dbReference>
<name>A6DR57_9BACT</name>
<comment type="caution">
    <text evidence="1">The sequence shown here is derived from an EMBL/GenBank/DDBJ whole genome shotgun (WGS) entry which is preliminary data.</text>
</comment>